<feature type="region of interest" description="Disordered" evidence="3">
    <location>
        <begin position="1"/>
        <end position="39"/>
    </location>
</feature>
<feature type="binding site" evidence="2">
    <location>
        <position position="107"/>
    </location>
    <ligand>
        <name>Mg(2+)</name>
        <dbReference type="ChEBI" id="CHEBI:18420"/>
        <label>2</label>
    </ligand>
</feature>
<evidence type="ECO:0000259" key="4">
    <source>
        <dbReference type="Pfam" id="PF00586"/>
    </source>
</evidence>
<dbReference type="HAMAP" id="MF_02128">
    <property type="entry name" value="TMP_kinase"/>
    <property type="match status" value="1"/>
</dbReference>
<feature type="binding site" evidence="2">
    <location>
        <position position="77"/>
    </location>
    <ligand>
        <name>Mg(2+)</name>
        <dbReference type="ChEBI" id="CHEBI:18420"/>
        <label>4</label>
    </ligand>
</feature>
<keyword evidence="2" id="KW-0479">Metal-binding</keyword>
<dbReference type="Gene3D" id="3.30.1330.10">
    <property type="entry name" value="PurM-like, N-terminal domain"/>
    <property type="match status" value="1"/>
</dbReference>
<feature type="binding site" evidence="2">
    <location>
        <position position="79"/>
    </location>
    <ligand>
        <name>Mg(2+)</name>
        <dbReference type="ChEBI" id="CHEBI:18420"/>
        <label>1</label>
    </ligand>
</feature>
<dbReference type="AlphaFoldDB" id="A0A2Z3HQ78"/>
<protein>
    <recommendedName>
        <fullName evidence="2">Thiamine-monophosphate kinase</fullName>
        <shortName evidence="2">TMP kinase</shortName>
        <shortName evidence="2">Thiamine-phosphate kinase</shortName>
        <ecNumber evidence="2">2.7.4.16</ecNumber>
    </recommendedName>
</protein>
<comment type="pathway">
    <text evidence="2">Cofactor biosynthesis; thiamine diphosphate biosynthesis; thiamine diphosphate from thiamine phosphate: step 1/1.</text>
</comment>
<dbReference type="KEGG" id="phb:HYN04_06255"/>
<comment type="catalytic activity">
    <reaction evidence="2">
        <text>thiamine phosphate + ATP = thiamine diphosphate + ADP</text>
        <dbReference type="Rhea" id="RHEA:15913"/>
        <dbReference type="ChEBI" id="CHEBI:30616"/>
        <dbReference type="ChEBI" id="CHEBI:37575"/>
        <dbReference type="ChEBI" id="CHEBI:58937"/>
        <dbReference type="ChEBI" id="CHEBI:456216"/>
        <dbReference type="EC" id="2.7.4.16"/>
    </reaction>
</comment>
<feature type="binding site" evidence="2">
    <location>
        <position position="107"/>
    </location>
    <ligand>
        <name>Mg(2+)</name>
        <dbReference type="ChEBI" id="CHEBI:18420"/>
        <label>3</label>
    </ligand>
</feature>
<feature type="binding site" evidence="2">
    <location>
        <position position="243"/>
    </location>
    <ligand>
        <name>Mg(2+)</name>
        <dbReference type="ChEBI" id="CHEBI:18420"/>
        <label>3</label>
    </ligand>
</feature>
<feature type="binding site" evidence="2">
    <location>
        <begin position="154"/>
        <end position="155"/>
    </location>
    <ligand>
        <name>ATP</name>
        <dbReference type="ChEBI" id="CHEBI:30616"/>
    </ligand>
</feature>
<sequence>MSTWPAPSSRDRSPASSTPPSMDWRGMSGPETPEGPDEFGQIAEFFRPLTRGEPGAFDLLDDAAVLPDSGADQVVVTQDALVEGVHFPPGEAPEDIAARFLRVNLSDLAAKGAEPFAWLQTLAWGPGWSVDRRRAFARELAREAEAFGLVLLGGDTVSTPGPLMVSGTFFGRCPPGGMIPRSGAAPGDLLLVSGPVGDGLLGLQAVTGAIADPKGRLARKFRRPEPRLDLREVLRRCASAAADISDGLVADAGQLARASGCSIRLELERLPLSPEAQDWAARQASPEAALLALATGGDDYEVVLAARPDHRAELEEAGCTVVGVFHVGAAEVLHEGRPLDAGAGGWRHG</sequence>
<dbReference type="EMBL" id="CP029479">
    <property type="protein sequence ID" value="AWM77402.1"/>
    <property type="molecule type" value="Genomic_DNA"/>
</dbReference>
<feature type="binding site" evidence="2">
    <location>
        <position position="155"/>
    </location>
    <ligand>
        <name>Mg(2+)</name>
        <dbReference type="ChEBI" id="CHEBI:18420"/>
        <label>1</label>
    </ligand>
</feature>
<evidence type="ECO:0000256" key="3">
    <source>
        <dbReference type="SAM" id="MobiDB-lite"/>
    </source>
</evidence>
<dbReference type="InterPro" id="IPR036676">
    <property type="entry name" value="PurM-like_C_sf"/>
</dbReference>
<feature type="binding site" evidence="2">
    <location>
        <position position="298"/>
    </location>
    <ligand>
        <name>substrate</name>
    </ligand>
</feature>
<keyword evidence="2" id="KW-0067">ATP-binding</keyword>
<dbReference type="InterPro" id="IPR010918">
    <property type="entry name" value="PurM-like_C_dom"/>
</dbReference>
<dbReference type="PANTHER" id="PTHR30270">
    <property type="entry name" value="THIAMINE-MONOPHOSPHATE KINASE"/>
    <property type="match status" value="1"/>
</dbReference>
<organism evidence="6 7">
    <name type="scientific">Phenylobacterium parvum</name>
    <dbReference type="NCBI Taxonomy" id="2201350"/>
    <lineage>
        <taxon>Bacteria</taxon>
        <taxon>Pseudomonadati</taxon>
        <taxon>Pseudomonadota</taxon>
        <taxon>Alphaproteobacteria</taxon>
        <taxon>Caulobacterales</taxon>
        <taxon>Caulobacteraceae</taxon>
        <taxon>Phenylobacterium</taxon>
    </lineage>
</organism>
<dbReference type="InterPro" id="IPR006283">
    <property type="entry name" value="ThiL-like"/>
</dbReference>
<evidence type="ECO:0000256" key="1">
    <source>
        <dbReference type="ARBA" id="ARBA00022977"/>
    </source>
</evidence>
<proteinExistence type="inferred from homology"/>
<dbReference type="CDD" id="cd02194">
    <property type="entry name" value="ThiL"/>
    <property type="match status" value="1"/>
</dbReference>
<evidence type="ECO:0000256" key="2">
    <source>
        <dbReference type="HAMAP-Rule" id="MF_02128"/>
    </source>
</evidence>
<feature type="binding site" evidence="2">
    <location>
        <position position="62"/>
    </location>
    <ligand>
        <name>Mg(2+)</name>
        <dbReference type="ChEBI" id="CHEBI:18420"/>
        <label>3</label>
    </ligand>
</feature>
<dbReference type="PIRSF" id="PIRSF005303">
    <property type="entry name" value="Thiam_monoph_kin"/>
    <property type="match status" value="1"/>
</dbReference>
<feature type="compositionally biased region" description="Low complexity" evidence="3">
    <location>
        <begin position="1"/>
        <end position="21"/>
    </location>
</feature>
<dbReference type="InterPro" id="IPR036921">
    <property type="entry name" value="PurM-like_N_sf"/>
</dbReference>
<dbReference type="EC" id="2.7.4.16" evidence="2"/>
<evidence type="ECO:0000313" key="7">
    <source>
        <dbReference type="Proteomes" id="UP000247763"/>
    </source>
</evidence>
<dbReference type="PANTHER" id="PTHR30270:SF0">
    <property type="entry name" value="THIAMINE-MONOPHOSPHATE KINASE"/>
    <property type="match status" value="1"/>
</dbReference>
<keyword evidence="2" id="KW-0460">Magnesium</keyword>
<name>A0A2Z3HQ78_9CAUL</name>
<feature type="domain" description="PurM-like N-terminal" evidence="4">
    <location>
        <begin position="61"/>
        <end position="172"/>
    </location>
</feature>
<accession>A0A2Z3HQ78</accession>
<dbReference type="GO" id="GO:0005524">
    <property type="term" value="F:ATP binding"/>
    <property type="evidence" value="ECO:0007669"/>
    <property type="project" value="UniProtKB-UniRule"/>
</dbReference>
<keyword evidence="2" id="KW-0547">Nucleotide-binding</keyword>
<feature type="domain" description="PurM-like C-terminal" evidence="5">
    <location>
        <begin position="186"/>
        <end position="324"/>
    </location>
</feature>
<dbReference type="GO" id="GO:0009228">
    <property type="term" value="P:thiamine biosynthetic process"/>
    <property type="evidence" value="ECO:0007669"/>
    <property type="project" value="UniProtKB-KW"/>
</dbReference>
<dbReference type="GO" id="GO:0000287">
    <property type="term" value="F:magnesium ion binding"/>
    <property type="evidence" value="ECO:0007669"/>
    <property type="project" value="UniProtKB-UniRule"/>
</dbReference>
<evidence type="ECO:0000313" key="6">
    <source>
        <dbReference type="EMBL" id="AWM77402.1"/>
    </source>
</evidence>
<feature type="binding site" evidence="2">
    <location>
        <position position="107"/>
    </location>
    <ligand>
        <name>Mg(2+)</name>
        <dbReference type="ChEBI" id="CHEBI:18420"/>
        <label>4</label>
    </ligand>
</feature>
<feature type="binding site" evidence="2">
    <location>
        <position position="246"/>
    </location>
    <ligand>
        <name>Mg(2+)</name>
        <dbReference type="ChEBI" id="CHEBI:18420"/>
        <label>5</label>
    </ligand>
</feature>
<comment type="caution">
    <text evidence="2">Lacks conserved residue(s) required for the propagation of feature annotation.</text>
</comment>
<keyword evidence="7" id="KW-1185">Reference proteome</keyword>
<keyword evidence="1 2" id="KW-0784">Thiamine biosynthesis</keyword>
<comment type="similarity">
    <text evidence="2">Belongs to the thiamine-monophosphate kinase family.</text>
</comment>
<dbReference type="Proteomes" id="UP000247763">
    <property type="component" value="Chromosome"/>
</dbReference>
<feature type="binding site" evidence="2">
    <location>
        <position position="346"/>
    </location>
    <ligand>
        <name>substrate</name>
    </ligand>
</feature>
<comment type="function">
    <text evidence="2">Catalyzes the ATP-dependent phosphorylation of thiamine-monophosphate (TMP) to form thiamine-pyrophosphate (TPP), the active form of vitamin B1.</text>
</comment>
<keyword evidence="2 6" id="KW-0418">Kinase</keyword>
<dbReference type="Gene3D" id="3.90.650.10">
    <property type="entry name" value="PurM-like C-terminal domain"/>
    <property type="match status" value="1"/>
</dbReference>
<dbReference type="GO" id="GO:0009030">
    <property type="term" value="F:thiamine-phosphate kinase activity"/>
    <property type="evidence" value="ECO:0007669"/>
    <property type="project" value="UniProtKB-UniRule"/>
</dbReference>
<evidence type="ECO:0000259" key="5">
    <source>
        <dbReference type="Pfam" id="PF02769"/>
    </source>
</evidence>
<feature type="binding site" evidence="2">
    <location>
        <position position="62"/>
    </location>
    <ligand>
        <name>Mg(2+)</name>
        <dbReference type="ChEBI" id="CHEBI:18420"/>
        <label>4</label>
    </ligand>
</feature>
<dbReference type="InterPro" id="IPR016188">
    <property type="entry name" value="PurM-like_N"/>
</dbReference>
<keyword evidence="2" id="KW-0808">Transferase</keyword>
<dbReference type="SUPFAM" id="SSF55326">
    <property type="entry name" value="PurM N-terminal domain-like"/>
    <property type="match status" value="1"/>
</dbReference>
<dbReference type="Pfam" id="PF00586">
    <property type="entry name" value="AIRS"/>
    <property type="match status" value="1"/>
</dbReference>
<dbReference type="Pfam" id="PF02769">
    <property type="entry name" value="AIRS_C"/>
    <property type="match status" value="1"/>
</dbReference>
<feature type="binding site" evidence="2">
    <location>
        <position position="245"/>
    </location>
    <ligand>
        <name>ATP</name>
        <dbReference type="ChEBI" id="CHEBI:30616"/>
    </ligand>
</feature>
<dbReference type="OrthoDB" id="9802811at2"/>
<comment type="miscellaneous">
    <text evidence="2">Reaction mechanism of ThiL seems to utilize a direct, inline transfer of the gamma-phosphate of ATP to TMP rather than a phosphorylated enzyme intermediate.</text>
</comment>
<dbReference type="NCBIfam" id="TIGR01379">
    <property type="entry name" value="thiL"/>
    <property type="match status" value="1"/>
</dbReference>
<feature type="binding site" evidence="2">
    <location>
        <position position="86"/>
    </location>
    <ligand>
        <name>substrate</name>
    </ligand>
</feature>
<dbReference type="GO" id="GO:0009229">
    <property type="term" value="P:thiamine diphosphate biosynthetic process"/>
    <property type="evidence" value="ECO:0007669"/>
    <property type="project" value="UniProtKB-UniRule"/>
</dbReference>
<dbReference type="SUPFAM" id="SSF56042">
    <property type="entry name" value="PurM C-terminal domain-like"/>
    <property type="match status" value="1"/>
</dbReference>
<dbReference type="UniPathway" id="UPA00060">
    <property type="reaction ID" value="UER00142"/>
</dbReference>
<feature type="binding site" evidence="2">
    <location>
        <position position="79"/>
    </location>
    <ligand>
        <name>Mg(2+)</name>
        <dbReference type="ChEBI" id="CHEBI:18420"/>
        <label>2</label>
    </ligand>
</feature>
<reference evidence="7" key="1">
    <citation type="submission" date="2018-05" db="EMBL/GenBank/DDBJ databases">
        <title>Genome sequencing of Phenylobacterium sp. HYN0004.</title>
        <authorList>
            <person name="Yi H."/>
            <person name="Baek C."/>
        </authorList>
    </citation>
    <scope>NUCLEOTIDE SEQUENCE [LARGE SCALE GENOMIC DNA]</scope>
    <source>
        <strain evidence="7">HYN0004</strain>
    </source>
</reference>
<feature type="binding site" evidence="2">
    <location>
        <position position="181"/>
    </location>
    <ligand>
        <name>ATP</name>
        <dbReference type="ChEBI" id="CHEBI:30616"/>
    </ligand>
</feature>
<gene>
    <name evidence="2 6" type="primary">thiL</name>
    <name evidence="6" type="ORF">HYN04_06255</name>
</gene>